<dbReference type="EMBL" id="MWWY01000029">
    <property type="protein sequence ID" value="OZG63782.1"/>
    <property type="molecule type" value="Genomic_DNA"/>
</dbReference>
<evidence type="ECO:0000256" key="1">
    <source>
        <dbReference type="SAM" id="MobiDB-lite"/>
    </source>
</evidence>
<organism evidence="3 4">
    <name type="scientific">Bifidobacterium hapali</name>
    <dbReference type="NCBI Taxonomy" id="1630172"/>
    <lineage>
        <taxon>Bacteria</taxon>
        <taxon>Bacillati</taxon>
        <taxon>Actinomycetota</taxon>
        <taxon>Actinomycetes</taxon>
        <taxon>Bifidobacteriales</taxon>
        <taxon>Bifidobacteriaceae</taxon>
        <taxon>Bifidobacterium</taxon>
    </lineage>
</organism>
<evidence type="ECO:0000259" key="2">
    <source>
        <dbReference type="Pfam" id="PF13472"/>
    </source>
</evidence>
<accession>A0A261FX89</accession>
<keyword evidence="4" id="KW-1185">Reference proteome</keyword>
<dbReference type="Pfam" id="PF13472">
    <property type="entry name" value="Lipase_GDSL_2"/>
    <property type="match status" value="1"/>
</dbReference>
<reference evidence="3 4" key="1">
    <citation type="journal article" date="2017" name="BMC Genomics">
        <title>Comparative genomic and phylogenomic analyses of the Bifidobacteriaceae family.</title>
        <authorList>
            <person name="Lugli G.A."/>
            <person name="Milani C."/>
            <person name="Turroni F."/>
            <person name="Duranti S."/>
            <person name="Mancabelli L."/>
            <person name="Mangifesta M."/>
            <person name="Ferrario C."/>
            <person name="Modesto M."/>
            <person name="Mattarelli P."/>
            <person name="Jiri K."/>
            <person name="van Sinderen D."/>
            <person name="Ventura M."/>
        </authorList>
    </citation>
    <scope>NUCLEOTIDE SEQUENCE [LARGE SCALE GENOMIC DNA]</scope>
    <source>
        <strain evidence="3 4">DSM 100202</strain>
    </source>
</reference>
<gene>
    <name evidence="3" type="ORF">BHAP_1601</name>
</gene>
<dbReference type="InterPro" id="IPR036514">
    <property type="entry name" value="SGNH_hydro_sf"/>
</dbReference>
<dbReference type="GO" id="GO:0016787">
    <property type="term" value="F:hydrolase activity"/>
    <property type="evidence" value="ECO:0007669"/>
    <property type="project" value="UniProtKB-KW"/>
</dbReference>
<name>A0A261FX89_9BIFI</name>
<dbReference type="OrthoDB" id="3228266at2"/>
<feature type="region of interest" description="Disordered" evidence="1">
    <location>
        <begin position="200"/>
        <end position="230"/>
    </location>
</feature>
<evidence type="ECO:0000313" key="3">
    <source>
        <dbReference type="EMBL" id="OZG63782.1"/>
    </source>
</evidence>
<dbReference type="CDD" id="cd00229">
    <property type="entry name" value="SGNH_hydrolase"/>
    <property type="match status" value="1"/>
</dbReference>
<keyword evidence="3" id="KW-0378">Hydrolase</keyword>
<feature type="compositionally biased region" description="Polar residues" evidence="1">
    <location>
        <begin position="208"/>
        <end position="227"/>
    </location>
</feature>
<dbReference type="RefSeq" id="WP_094730200.1">
    <property type="nucleotide sequence ID" value="NZ_MWWY01000029.1"/>
</dbReference>
<dbReference type="AlphaFoldDB" id="A0A261FX89"/>
<dbReference type="Gene3D" id="3.40.50.1110">
    <property type="entry name" value="SGNH hydrolase"/>
    <property type="match status" value="1"/>
</dbReference>
<proteinExistence type="predicted"/>
<evidence type="ECO:0000313" key="4">
    <source>
        <dbReference type="Proteomes" id="UP000216074"/>
    </source>
</evidence>
<protein>
    <submittedName>
        <fullName evidence="3">GDSL-like Lipase/Acylhydrolase family</fullName>
    </submittedName>
</protein>
<dbReference type="Proteomes" id="UP000216074">
    <property type="component" value="Unassembled WGS sequence"/>
</dbReference>
<dbReference type="InterPro" id="IPR013830">
    <property type="entry name" value="SGNH_hydro"/>
</dbReference>
<comment type="caution">
    <text evidence="3">The sequence shown here is derived from an EMBL/GenBank/DDBJ whole genome shotgun (WGS) entry which is preliminary data.</text>
</comment>
<feature type="domain" description="SGNH hydrolase-type esterase" evidence="2">
    <location>
        <begin position="10"/>
        <end position="200"/>
    </location>
</feature>
<sequence>MECTGKVMAAFGDSIVAGHLYQQRSCADVVADAEGMRLIKLARNGATILPSELKSADLGGQIMLQCDEMPSDAPTPDVVLFNGGTNDAFARVLSRLGTVRPWGDDRGGAGSDEAAYDPDTFAGCFELTIREFRRRWPNARLVYLAVAKLSARQWPIQLALRAIELDACAKWGVRVADVFGSTDLDPRRAADRVAYSFNELGSDGLPGTPQTITYPHPESQPSGTHPNFPSIERFYAPVIRRTLREM</sequence>
<dbReference type="SUPFAM" id="SSF52266">
    <property type="entry name" value="SGNH hydrolase"/>
    <property type="match status" value="1"/>
</dbReference>